<reference evidence="1 2" key="1">
    <citation type="submission" date="2017-10" db="EMBL/GenBank/DDBJ databases">
        <title>Massilia psychrophilum sp. nov., a novel purple-pigmented bacterium isolated from Tianshan glacier, Xinjiang Municipality, China.</title>
        <authorList>
            <person name="Wang H."/>
        </authorList>
    </citation>
    <scope>NUCLEOTIDE SEQUENCE [LARGE SCALE GENOMIC DNA]</scope>
    <source>
        <strain evidence="1 2">JCM 30813</strain>
    </source>
</reference>
<dbReference type="OrthoDB" id="8535650at2"/>
<comment type="caution">
    <text evidence="1">The sequence shown here is derived from an EMBL/GenBank/DDBJ whole genome shotgun (WGS) entry which is preliminary data.</text>
</comment>
<dbReference type="Proteomes" id="UP000228593">
    <property type="component" value="Unassembled WGS sequence"/>
</dbReference>
<dbReference type="InterPro" id="IPR010835">
    <property type="entry name" value="DUF1439"/>
</dbReference>
<dbReference type="Gene3D" id="3.15.10.40">
    <property type="entry name" value="Uncharacterised protein PF07273, DUF1439"/>
    <property type="match status" value="1"/>
</dbReference>
<organism evidence="1 2">
    <name type="scientific">Massilia psychrophila</name>
    <dbReference type="NCBI Taxonomy" id="1603353"/>
    <lineage>
        <taxon>Bacteria</taxon>
        <taxon>Pseudomonadati</taxon>
        <taxon>Pseudomonadota</taxon>
        <taxon>Betaproteobacteria</taxon>
        <taxon>Burkholderiales</taxon>
        <taxon>Oxalobacteraceae</taxon>
        <taxon>Telluria group</taxon>
        <taxon>Massilia</taxon>
    </lineage>
</organism>
<sequence>MTMHHGGVWIRRVAGSAFVLLAACMLASCASLIGRRQIEIPLYKLQAGIERRFPFDNRVLELFDIRLSRPRLTLQAGTDRVALDIDAYVAPPFTTQSWSGSLALSGRLSVDAARGAVLMSEPRVERFAITGVDEARQRQFGKVANVLMNNVITDVPVYTFRVEELRYAGVQFVPTRITSTADALVVTVEPVR</sequence>
<proteinExistence type="predicted"/>
<gene>
    <name evidence="1" type="ORF">CR103_19755</name>
</gene>
<dbReference type="EMBL" id="PDOB01000047">
    <property type="protein sequence ID" value="PIL38118.1"/>
    <property type="molecule type" value="Genomic_DNA"/>
</dbReference>
<dbReference type="Pfam" id="PF07273">
    <property type="entry name" value="DUF1439"/>
    <property type="match status" value="1"/>
</dbReference>
<name>A0A2G8SXA8_9BURK</name>
<accession>A0A2G8SXA8</accession>
<dbReference type="AlphaFoldDB" id="A0A2G8SXA8"/>
<evidence type="ECO:0000313" key="2">
    <source>
        <dbReference type="Proteomes" id="UP000228593"/>
    </source>
</evidence>
<keyword evidence="2" id="KW-1185">Reference proteome</keyword>
<dbReference type="RefSeq" id="WP_099917646.1">
    <property type="nucleotide sequence ID" value="NZ_BMHS01000035.1"/>
</dbReference>
<evidence type="ECO:0000313" key="1">
    <source>
        <dbReference type="EMBL" id="PIL38118.1"/>
    </source>
</evidence>
<protein>
    <submittedName>
        <fullName evidence="1">DUF1439 domain-containing protein</fullName>
    </submittedName>
</protein>